<dbReference type="InterPro" id="IPR008969">
    <property type="entry name" value="CarboxyPept-like_regulatory"/>
</dbReference>
<keyword evidence="2 10" id="KW-0813">Transport</keyword>
<comment type="subcellular location">
    <subcellularLocation>
        <location evidence="1 10">Cell outer membrane</location>
        <topology evidence="1 10">Multi-pass membrane protein</topology>
    </subcellularLocation>
</comment>
<keyword evidence="8 15" id="KW-0675">Receptor</keyword>
<keyword evidence="7 10" id="KW-0472">Membrane</keyword>
<dbReference type="InterPro" id="IPR023997">
    <property type="entry name" value="TonB-dep_OMP_SusC/RagA_CS"/>
</dbReference>
<feature type="domain" description="TonB-dependent receptor-like beta-barrel" evidence="13">
    <location>
        <begin position="402"/>
        <end position="962"/>
    </location>
</feature>
<protein>
    <submittedName>
        <fullName evidence="15">Iron complex outermembrane receptor protein</fullName>
    </submittedName>
</protein>
<evidence type="ECO:0000256" key="5">
    <source>
        <dbReference type="ARBA" id="ARBA00022729"/>
    </source>
</evidence>
<dbReference type="Gene3D" id="2.40.170.20">
    <property type="entry name" value="TonB-dependent receptor, beta-barrel domain"/>
    <property type="match status" value="1"/>
</dbReference>
<gene>
    <name evidence="15" type="ORF">C7377_0055</name>
</gene>
<keyword evidence="16" id="KW-1185">Reference proteome</keyword>
<dbReference type="GO" id="GO:0009279">
    <property type="term" value="C:cell outer membrane"/>
    <property type="evidence" value="ECO:0007669"/>
    <property type="project" value="UniProtKB-SubCell"/>
</dbReference>
<dbReference type="InterPro" id="IPR037066">
    <property type="entry name" value="Plug_dom_sf"/>
</dbReference>
<feature type="domain" description="TonB-dependent receptor plug" evidence="14">
    <location>
        <begin position="116"/>
        <end position="231"/>
    </location>
</feature>
<evidence type="ECO:0000256" key="2">
    <source>
        <dbReference type="ARBA" id="ARBA00022448"/>
    </source>
</evidence>
<keyword evidence="9 10" id="KW-0998">Cell outer membrane</keyword>
<evidence type="ECO:0000256" key="9">
    <source>
        <dbReference type="ARBA" id="ARBA00023237"/>
    </source>
</evidence>
<feature type="chain" id="PRO_5029798082" evidence="12">
    <location>
        <begin position="26"/>
        <end position="998"/>
    </location>
</feature>
<dbReference type="FunFam" id="2.170.130.10:FF:000008">
    <property type="entry name" value="SusC/RagA family TonB-linked outer membrane protein"/>
    <property type="match status" value="1"/>
</dbReference>
<evidence type="ECO:0000256" key="4">
    <source>
        <dbReference type="ARBA" id="ARBA00022692"/>
    </source>
</evidence>
<proteinExistence type="inferred from homology"/>
<evidence type="ECO:0000256" key="6">
    <source>
        <dbReference type="ARBA" id="ARBA00023077"/>
    </source>
</evidence>
<evidence type="ECO:0000313" key="15">
    <source>
        <dbReference type="EMBL" id="PVX51770.1"/>
    </source>
</evidence>
<dbReference type="Pfam" id="PF13715">
    <property type="entry name" value="CarbopepD_reg_2"/>
    <property type="match status" value="1"/>
</dbReference>
<evidence type="ECO:0000256" key="8">
    <source>
        <dbReference type="ARBA" id="ARBA00023170"/>
    </source>
</evidence>
<dbReference type="InterPro" id="IPR000531">
    <property type="entry name" value="Beta-barrel_TonB"/>
</dbReference>
<dbReference type="InterPro" id="IPR023996">
    <property type="entry name" value="TonB-dep_OMP_SusC/RagA"/>
</dbReference>
<dbReference type="InterPro" id="IPR039426">
    <property type="entry name" value="TonB-dep_rcpt-like"/>
</dbReference>
<evidence type="ECO:0000256" key="1">
    <source>
        <dbReference type="ARBA" id="ARBA00004571"/>
    </source>
</evidence>
<dbReference type="InterPro" id="IPR036942">
    <property type="entry name" value="Beta-barrel_TonB_sf"/>
</dbReference>
<comment type="similarity">
    <text evidence="10 11">Belongs to the TonB-dependent receptor family.</text>
</comment>
<evidence type="ECO:0000256" key="10">
    <source>
        <dbReference type="PROSITE-ProRule" id="PRU01360"/>
    </source>
</evidence>
<dbReference type="RefSeq" id="WP_116495346.1">
    <property type="nucleotide sequence ID" value="NZ_QENZ01000003.1"/>
</dbReference>
<dbReference type="PANTHER" id="PTHR30069:SF29">
    <property type="entry name" value="HEMOGLOBIN AND HEMOGLOBIN-HAPTOGLOBIN-BINDING PROTEIN 1-RELATED"/>
    <property type="match status" value="1"/>
</dbReference>
<dbReference type="SUPFAM" id="SSF56935">
    <property type="entry name" value="Porins"/>
    <property type="match status" value="1"/>
</dbReference>
<dbReference type="EMBL" id="QENZ01000003">
    <property type="protein sequence ID" value="PVX51770.1"/>
    <property type="molecule type" value="Genomic_DNA"/>
</dbReference>
<dbReference type="PANTHER" id="PTHR30069">
    <property type="entry name" value="TONB-DEPENDENT OUTER MEMBRANE RECEPTOR"/>
    <property type="match status" value="1"/>
</dbReference>
<dbReference type="InterPro" id="IPR012910">
    <property type="entry name" value="Plug_dom"/>
</dbReference>
<dbReference type="AlphaFoldDB" id="A0A7L4UPT6"/>
<evidence type="ECO:0000256" key="11">
    <source>
        <dbReference type="RuleBase" id="RU003357"/>
    </source>
</evidence>
<dbReference type="Gene3D" id="2.170.130.10">
    <property type="entry name" value="TonB-dependent receptor, plug domain"/>
    <property type="match status" value="1"/>
</dbReference>
<keyword evidence="4 10" id="KW-0812">Transmembrane</keyword>
<dbReference type="Pfam" id="PF07715">
    <property type="entry name" value="Plug"/>
    <property type="match status" value="1"/>
</dbReference>
<sequence length="998" mass="111199">MKQNLLIKVFLFLWCIVAIPATVFAQKTITGKVYDDMGTLPGASVLVKGTANGTTTDIDGNFTLQVNDGDIIEVSYVGFATRELIVGQADFSRIVLSADTEVLDEVVVIGYGTTTKKDATGSVTSVKIDEDTKIVTASPEQMLSGKTPGVQITASGGAPGDGGRIRIRGGSSLSASNDPLIVIDGVPVDNDGINGMGNALSSINPNDIESFTVLKDASAAAIYGSRASNGVIIITTKSGKGDLKVNYNGSVSFHLPSEYVDVLSPEEFKQVMQTKHGDYTFLYEPKSTDSQYMKDYINYQGTDWQKEIFNPSVGHEHNVSLSGSIKQRLPFRVSLGYLDDNGILRTSQFERTTAAVSLRPNFFDNHLKVKLNVKGVYAENRFADTGSIGAAVGFDPTKPIMNGSKYGGYTTWVQQNGNPQTLPSANPIALLELTNDESTVKRSLGNAEFDYKFHFLPDLRANLNLGYDYSESEGQKYVPEYASWQYFAGGQDRNYEQRKRNTLLDFYLNYVKDIEDIDSRIDAMVGYSYQKFWRTENSLDESIVIPIGESNKRSIFDDFTTENVLLSYFGRLNYSLKDKYLLTFTLRRDGSSRFSEDNRWGLFPSAAFAWNIIDEGFLSSKEEKALSNLKLRLGYGVTGQQNINNGDYPYLAKYTIGQPTASYPLGGKYYLTYRPDGYDANIKWEETTTYNVGLDFGFLDERITGSIDAYLRETSDLLNVVPVPAGSNLTNQILTNVGTLENRGVEFSIATDIIQNDDFNWNSAFNITYNENEITKLTVNDDPNFVGVYTGGISGGTGNTIQIHAIGKPASSFYVYEQVYDKNERPIEGMYVDRNKDGKITEDDKYIYEAPDADIFMGWNNTLSYKNWDLSLSMRANLNNYVYNNVNSDRGNYESVRTKETYLNNATTDVLHTGFNHPQYFSDYYVENASFLKLDNITLGYRVNELWSPKSSMRLFASVKNVFTWTDYSGLDPEIAGGIDNNIYPRPLTVTFGVNVDF</sequence>
<evidence type="ECO:0000259" key="14">
    <source>
        <dbReference type="Pfam" id="PF07715"/>
    </source>
</evidence>
<comment type="caution">
    <text evidence="15">The sequence shown here is derived from an EMBL/GenBank/DDBJ whole genome shotgun (WGS) entry which is preliminary data.</text>
</comment>
<dbReference type="Pfam" id="PF00593">
    <property type="entry name" value="TonB_dep_Rec_b-barrel"/>
    <property type="match status" value="1"/>
</dbReference>
<dbReference type="OrthoDB" id="9768177at2"/>
<evidence type="ECO:0000256" key="12">
    <source>
        <dbReference type="SAM" id="SignalP"/>
    </source>
</evidence>
<keyword evidence="6 11" id="KW-0798">TonB box</keyword>
<accession>A0A7L4UPT6</accession>
<organism evidence="15 16">
    <name type="scientific">Balneicella halophila</name>
    <dbReference type="NCBI Taxonomy" id="1537566"/>
    <lineage>
        <taxon>Bacteria</taxon>
        <taxon>Pseudomonadati</taxon>
        <taxon>Bacteroidota</taxon>
        <taxon>Bacteroidia</taxon>
        <taxon>Bacteroidales</taxon>
        <taxon>Balneicellaceae</taxon>
        <taxon>Balneicella</taxon>
    </lineage>
</organism>
<dbReference type="Proteomes" id="UP000251835">
    <property type="component" value="Unassembled WGS sequence"/>
</dbReference>
<evidence type="ECO:0000256" key="7">
    <source>
        <dbReference type="ARBA" id="ARBA00023136"/>
    </source>
</evidence>
<evidence type="ECO:0000259" key="13">
    <source>
        <dbReference type="Pfam" id="PF00593"/>
    </source>
</evidence>
<feature type="signal peptide" evidence="12">
    <location>
        <begin position="1"/>
        <end position="25"/>
    </location>
</feature>
<dbReference type="GO" id="GO:0015344">
    <property type="term" value="F:siderophore uptake transmembrane transporter activity"/>
    <property type="evidence" value="ECO:0007669"/>
    <property type="project" value="TreeGrafter"/>
</dbReference>
<keyword evidence="5 12" id="KW-0732">Signal</keyword>
<dbReference type="PROSITE" id="PS52016">
    <property type="entry name" value="TONB_DEPENDENT_REC_3"/>
    <property type="match status" value="1"/>
</dbReference>
<dbReference type="SUPFAM" id="SSF49464">
    <property type="entry name" value="Carboxypeptidase regulatory domain-like"/>
    <property type="match status" value="1"/>
</dbReference>
<evidence type="ECO:0000256" key="3">
    <source>
        <dbReference type="ARBA" id="ARBA00022452"/>
    </source>
</evidence>
<dbReference type="NCBIfam" id="TIGR04057">
    <property type="entry name" value="SusC_RagA_signa"/>
    <property type="match status" value="1"/>
</dbReference>
<dbReference type="Gene3D" id="2.60.40.1120">
    <property type="entry name" value="Carboxypeptidase-like, regulatory domain"/>
    <property type="match status" value="1"/>
</dbReference>
<dbReference type="GO" id="GO:0044718">
    <property type="term" value="P:siderophore transmembrane transport"/>
    <property type="evidence" value="ECO:0007669"/>
    <property type="project" value="TreeGrafter"/>
</dbReference>
<name>A0A7L4UPT6_BALHA</name>
<reference evidence="15 16" key="1">
    <citation type="submission" date="2018-05" db="EMBL/GenBank/DDBJ databases">
        <title>Genomic Encyclopedia of Type Strains, Phase IV (KMG-IV): sequencing the most valuable type-strain genomes for metagenomic binning, comparative biology and taxonomic classification.</title>
        <authorList>
            <person name="Goeker M."/>
        </authorList>
    </citation>
    <scope>NUCLEOTIDE SEQUENCE [LARGE SCALE GENOMIC DNA]</scope>
    <source>
        <strain evidence="15 16">DSM 28579</strain>
    </source>
</reference>
<dbReference type="NCBIfam" id="TIGR04056">
    <property type="entry name" value="OMP_RagA_SusC"/>
    <property type="match status" value="1"/>
</dbReference>
<keyword evidence="3 10" id="KW-1134">Transmembrane beta strand</keyword>
<evidence type="ECO:0000313" key="16">
    <source>
        <dbReference type="Proteomes" id="UP000251835"/>
    </source>
</evidence>